<evidence type="ECO:0000256" key="1">
    <source>
        <dbReference type="ARBA" id="ARBA00001933"/>
    </source>
</evidence>
<comment type="cofactor">
    <cofactor evidence="1">
        <name>pyridoxal 5'-phosphate</name>
        <dbReference type="ChEBI" id="CHEBI:597326"/>
    </cofactor>
</comment>
<dbReference type="InterPro" id="IPR001926">
    <property type="entry name" value="TrpB-like_PALP"/>
</dbReference>
<proteinExistence type="inferred from homology"/>
<evidence type="ECO:0000256" key="2">
    <source>
        <dbReference type="ARBA" id="ARBA00008639"/>
    </source>
</evidence>
<dbReference type="PANTHER" id="PTHR43780">
    <property type="entry name" value="1-AMINOCYCLOPROPANE-1-CARBOXYLATE DEAMINASE-RELATED"/>
    <property type="match status" value="1"/>
</dbReference>
<dbReference type="PIRSF" id="PIRSF006278">
    <property type="entry name" value="ACCD_DCysDesulf"/>
    <property type="match status" value="1"/>
</dbReference>
<sequence>MFVYARTFYSGFFLPLFCLSVAIDSQLAFARPLLFTLSSLLIAKPKSIATLLLPMKLAHSPITQHTFNGRQFLLKRDDQLHPEFSGNKARKFAWLLNHEFANIDTLIGYGSAQANSLYSLAALAKLKGWQCEFYVTRIPSWLKAKPTGNYGGALKLGANIIETGVDNCEDYIQQVRKPAANCLCVPEGGRFQWAEYGVKQLADELVTQLGATGTKRYVVALPSGTGTTALYLHKALANYDIEVITCPCVGGEGYLRDQFQSLGEKSHPHILELDNKHHFGKLYRQDYEIWQALLNQTQVEFDLLYDPMMWQCLEAWLSHHSDRQLVYIHQGGLLGNQSMLPRYERKYAPTSL</sequence>
<dbReference type="PANTHER" id="PTHR43780:SF2">
    <property type="entry name" value="1-AMINOCYCLOPROPANE-1-CARBOXYLATE DEAMINASE-RELATED"/>
    <property type="match status" value="1"/>
</dbReference>
<dbReference type="EMBL" id="FNDD01000008">
    <property type="protein sequence ID" value="SDH09478.1"/>
    <property type="molecule type" value="Genomic_DNA"/>
</dbReference>
<evidence type="ECO:0000313" key="6">
    <source>
        <dbReference type="EMBL" id="SDH09478.1"/>
    </source>
</evidence>
<accession>A0A1G7ZLB8</accession>
<dbReference type="GO" id="GO:0019148">
    <property type="term" value="F:D-cysteine desulfhydrase activity"/>
    <property type="evidence" value="ECO:0007669"/>
    <property type="project" value="TreeGrafter"/>
</dbReference>
<keyword evidence="3 4" id="KW-0663">Pyridoxal phosphate</keyword>
<evidence type="ECO:0000256" key="4">
    <source>
        <dbReference type="PIRSR" id="PIRSR006278-2"/>
    </source>
</evidence>
<dbReference type="Gene3D" id="3.40.50.1100">
    <property type="match status" value="2"/>
</dbReference>
<dbReference type="InterPro" id="IPR036052">
    <property type="entry name" value="TrpB-like_PALP_sf"/>
</dbReference>
<reference evidence="6 7" key="1">
    <citation type="submission" date="2016-10" db="EMBL/GenBank/DDBJ databases">
        <authorList>
            <person name="de Groot N.N."/>
        </authorList>
    </citation>
    <scope>NUCLEOTIDE SEQUENCE [LARGE SCALE GENOMIC DNA]</scope>
    <source>
        <strain evidence="6 7">CGMCC 1.10228</strain>
    </source>
</reference>
<feature type="modified residue" description="N6-(pyridoxal phosphate)lysine" evidence="4">
    <location>
        <position position="88"/>
    </location>
</feature>
<dbReference type="SUPFAM" id="SSF53686">
    <property type="entry name" value="Tryptophan synthase beta subunit-like PLP-dependent enzymes"/>
    <property type="match status" value="1"/>
</dbReference>
<protein>
    <submittedName>
        <fullName evidence="6">1-aminocyclopropane-1-carboxylate deaminase/D-cysteine desulfhydrase, PLP-dependent ACC family</fullName>
    </submittedName>
</protein>
<evidence type="ECO:0000259" key="5">
    <source>
        <dbReference type="Pfam" id="PF00291"/>
    </source>
</evidence>
<keyword evidence="7" id="KW-1185">Reference proteome</keyword>
<comment type="similarity">
    <text evidence="2">Belongs to the ACC deaminase/D-cysteine desulfhydrase family.</text>
</comment>
<dbReference type="AlphaFoldDB" id="A0A1G7ZLB8"/>
<evidence type="ECO:0000256" key="3">
    <source>
        <dbReference type="ARBA" id="ARBA00022898"/>
    </source>
</evidence>
<name>A0A1G7ZLB8_9VIBR</name>
<dbReference type="STRING" id="861298.SAMN04488136_10834"/>
<dbReference type="Proteomes" id="UP000198854">
    <property type="component" value="Unassembled WGS sequence"/>
</dbReference>
<feature type="domain" description="Tryptophan synthase beta chain-like PALP" evidence="5">
    <location>
        <begin position="58"/>
        <end position="244"/>
    </location>
</feature>
<dbReference type="Pfam" id="PF00291">
    <property type="entry name" value="PALP"/>
    <property type="match status" value="1"/>
</dbReference>
<gene>
    <name evidence="6" type="ORF">SAMN04488136_10834</name>
</gene>
<organism evidence="6 7">
    <name type="scientific">Vibrio xiamenensis</name>
    <dbReference type="NCBI Taxonomy" id="861298"/>
    <lineage>
        <taxon>Bacteria</taxon>
        <taxon>Pseudomonadati</taxon>
        <taxon>Pseudomonadota</taxon>
        <taxon>Gammaproteobacteria</taxon>
        <taxon>Vibrionales</taxon>
        <taxon>Vibrionaceae</taxon>
        <taxon>Vibrio</taxon>
    </lineage>
</organism>
<evidence type="ECO:0000313" key="7">
    <source>
        <dbReference type="Proteomes" id="UP000198854"/>
    </source>
</evidence>
<dbReference type="InterPro" id="IPR027278">
    <property type="entry name" value="ACCD_DCysDesulf"/>
</dbReference>